<feature type="compositionally biased region" description="Low complexity" evidence="1">
    <location>
        <begin position="249"/>
        <end position="258"/>
    </location>
</feature>
<feature type="region of interest" description="Disordered" evidence="1">
    <location>
        <begin position="230"/>
        <end position="258"/>
    </location>
</feature>
<evidence type="ECO:0000256" key="2">
    <source>
        <dbReference type="SAM" id="Phobius"/>
    </source>
</evidence>
<dbReference type="Proteomes" id="UP000051574">
    <property type="component" value="Unassembled WGS sequence"/>
</dbReference>
<reference evidence="3 4" key="1">
    <citation type="submission" date="2015-09" db="EMBL/GenBank/DDBJ databases">
        <title>Draft genome of the scarab beetle Oryctes borbonicus.</title>
        <authorList>
            <person name="Meyer J.M."/>
            <person name="Markov G.V."/>
            <person name="Baskaran P."/>
            <person name="Herrmann M."/>
            <person name="Sommer R.J."/>
            <person name="Roedelsperger C."/>
        </authorList>
    </citation>
    <scope>NUCLEOTIDE SEQUENCE [LARGE SCALE GENOMIC DNA]</scope>
    <source>
        <strain evidence="3">OB123</strain>
        <tissue evidence="3">Whole animal</tissue>
    </source>
</reference>
<proteinExistence type="predicted"/>
<comment type="caution">
    <text evidence="3">The sequence shown here is derived from an EMBL/GenBank/DDBJ whole genome shotgun (WGS) entry which is preliminary data.</text>
</comment>
<name>A0A0T6B6U1_9SCAR</name>
<accession>A0A0T6B6U1</accession>
<keyword evidence="2" id="KW-0812">Transmembrane</keyword>
<dbReference type="EMBL" id="LJIG01009444">
    <property type="protein sequence ID" value="KRT83068.1"/>
    <property type="molecule type" value="Genomic_DNA"/>
</dbReference>
<feature type="non-terminal residue" evidence="3">
    <location>
        <position position="1"/>
    </location>
</feature>
<sequence>LGINLEDQQNEQSDRNFAQPLYTQRRWHEKDNWPRLQKEYFGDGQVQPKFKARITERYRKIRDMLNKQTVELKERLHNSMNNFAMSDRDNLDDDDDFRLYMSEEVDRAKYPSGNQPKPQQQNQQQQHVLEDVRPYPPQDTSDFSFHDGNGEEAVDEEIAGNMAEEDNVDPMRVPYNMEDLYGDVDGNRKTGLYDPKLSDPTQFAYSPPDPRFYEDLAKPDNMVQREAYDRNPNEAPSAGHQRQQPPPQQQQQQQQLQQKQQQQLQNAQNEPEANNRISYTGAYQEIMDDPRERVDSGVKVVAVRPNSAETDTVGVYIIAVVAGISAAATVGLIAFGIGWY</sequence>
<dbReference type="OrthoDB" id="6270617at2759"/>
<feature type="compositionally biased region" description="Low complexity" evidence="1">
    <location>
        <begin position="114"/>
        <end position="126"/>
    </location>
</feature>
<feature type="transmembrane region" description="Helical" evidence="2">
    <location>
        <begin position="313"/>
        <end position="339"/>
    </location>
</feature>
<evidence type="ECO:0000313" key="3">
    <source>
        <dbReference type="EMBL" id="KRT83068.1"/>
    </source>
</evidence>
<organism evidence="3 4">
    <name type="scientific">Oryctes borbonicus</name>
    <dbReference type="NCBI Taxonomy" id="1629725"/>
    <lineage>
        <taxon>Eukaryota</taxon>
        <taxon>Metazoa</taxon>
        <taxon>Ecdysozoa</taxon>
        <taxon>Arthropoda</taxon>
        <taxon>Hexapoda</taxon>
        <taxon>Insecta</taxon>
        <taxon>Pterygota</taxon>
        <taxon>Neoptera</taxon>
        <taxon>Endopterygota</taxon>
        <taxon>Coleoptera</taxon>
        <taxon>Polyphaga</taxon>
        <taxon>Scarabaeiformia</taxon>
        <taxon>Scarabaeidae</taxon>
        <taxon>Dynastinae</taxon>
        <taxon>Oryctes</taxon>
    </lineage>
</organism>
<evidence type="ECO:0000313" key="4">
    <source>
        <dbReference type="Proteomes" id="UP000051574"/>
    </source>
</evidence>
<feature type="region of interest" description="Disordered" evidence="1">
    <location>
        <begin position="108"/>
        <end position="128"/>
    </location>
</feature>
<keyword evidence="2" id="KW-1133">Transmembrane helix</keyword>
<keyword evidence="4" id="KW-1185">Reference proteome</keyword>
<protein>
    <submittedName>
        <fullName evidence="3">Uncharacterized protein</fullName>
    </submittedName>
</protein>
<keyword evidence="2" id="KW-0472">Membrane</keyword>
<feature type="region of interest" description="Disordered" evidence="1">
    <location>
        <begin position="191"/>
        <end position="215"/>
    </location>
</feature>
<evidence type="ECO:0000256" key="1">
    <source>
        <dbReference type="SAM" id="MobiDB-lite"/>
    </source>
</evidence>
<feature type="non-terminal residue" evidence="3">
    <location>
        <position position="340"/>
    </location>
</feature>
<gene>
    <name evidence="3" type="ORF">AMK59_4757</name>
</gene>
<dbReference type="AlphaFoldDB" id="A0A0T6B6U1"/>